<organism evidence="3 4">
    <name type="scientific">Heterorhabditis bacteriophora</name>
    <name type="common">Entomopathogenic nematode worm</name>
    <dbReference type="NCBI Taxonomy" id="37862"/>
    <lineage>
        <taxon>Eukaryota</taxon>
        <taxon>Metazoa</taxon>
        <taxon>Ecdysozoa</taxon>
        <taxon>Nematoda</taxon>
        <taxon>Chromadorea</taxon>
        <taxon>Rhabditida</taxon>
        <taxon>Rhabditina</taxon>
        <taxon>Rhabditomorpha</taxon>
        <taxon>Strongyloidea</taxon>
        <taxon>Heterorhabditidae</taxon>
        <taxon>Heterorhabditis</taxon>
    </lineage>
</organism>
<evidence type="ECO:0000259" key="2">
    <source>
        <dbReference type="Pfam" id="PF05347"/>
    </source>
</evidence>
<evidence type="ECO:0000313" key="4">
    <source>
        <dbReference type="WBParaSite" id="Hba_18596"/>
    </source>
</evidence>
<comment type="similarity">
    <text evidence="1">Belongs to the complex I LYR family.</text>
</comment>
<dbReference type="GO" id="GO:0005739">
    <property type="term" value="C:mitochondrion"/>
    <property type="evidence" value="ECO:0007669"/>
    <property type="project" value="TreeGrafter"/>
</dbReference>
<protein>
    <submittedName>
        <fullName evidence="4">Complex1_LYR_dom domain-containing protein</fullName>
    </submittedName>
</protein>
<dbReference type="InterPro" id="IPR008011">
    <property type="entry name" value="Complex1_LYR_dom"/>
</dbReference>
<accession>A0A1I7XLE0</accession>
<dbReference type="Proteomes" id="UP000095283">
    <property type="component" value="Unplaced"/>
</dbReference>
<dbReference type="GO" id="GO:0090324">
    <property type="term" value="P:negative regulation of oxidative phosphorylation"/>
    <property type="evidence" value="ECO:0007669"/>
    <property type="project" value="InterPro"/>
</dbReference>
<dbReference type="WBParaSite" id="Hba_18596">
    <property type="protein sequence ID" value="Hba_18596"/>
    <property type="gene ID" value="Hba_18596"/>
</dbReference>
<name>A0A1I7XLE0_HETBA</name>
<dbReference type="PANTHER" id="PTHR21024">
    <property type="entry name" value="GROWTH HORMONE-INDUCIBLE SOLUBLE PROTEIN-RELATED"/>
    <property type="match status" value="1"/>
</dbReference>
<dbReference type="CDD" id="cd20265">
    <property type="entry name" value="Complex1_LYR_ETFRF1_LYRM5"/>
    <property type="match status" value="1"/>
</dbReference>
<dbReference type="GO" id="GO:0022904">
    <property type="term" value="P:respiratory electron transport chain"/>
    <property type="evidence" value="ECO:0007669"/>
    <property type="project" value="TreeGrafter"/>
</dbReference>
<evidence type="ECO:0000313" key="3">
    <source>
        <dbReference type="Proteomes" id="UP000095283"/>
    </source>
</evidence>
<reference evidence="4" key="1">
    <citation type="submission" date="2016-11" db="UniProtKB">
        <authorList>
            <consortium name="WormBaseParasite"/>
        </authorList>
    </citation>
    <scope>IDENTIFICATION</scope>
</reference>
<dbReference type="InterPro" id="IPR045296">
    <property type="entry name" value="Complex1_LYR_ETFRF1_LYRM5"/>
</dbReference>
<evidence type="ECO:0000256" key="1">
    <source>
        <dbReference type="ARBA" id="ARBA00009508"/>
    </source>
</evidence>
<keyword evidence="3" id="KW-1185">Reference proteome</keyword>
<dbReference type="InterPro" id="IPR052000">
    <property type="entry name" value="ETFRF1"/>
</dbReference>
<dbReference type="Pfam" id="PF05347">
    <property type="entry name" value="Complex1_LYR"/>
    <property type="match status" value="1"/>
</dbReference>
<sequence>MSQRHRVINLYKELYHIGREYPKGALWFHERLKSAFIKNKNEMDPEKVEELIKRGEYVVKEIEALYMLRKYRTMKERYYADK</sequence>
<proteinExistence type="inferred from homology"/>
<dbReference type="AlphaFoldDB" id="A0A1I7XLE0"/>
<dbReference type="PANTHER" id="PTHR21024:SF0">
    <property type="entry name" value="ELECTRON TRANSFER FLAVOPROTEIN REGULATORY FACTOR 1"/>
    <property type="match status" value="1"/>
</dbReference>
<feature type="domain" description="Complex 1 LYR protein" evidence="2">
    <location>
        <begin position="6"/>
        <end position="57"/>
    </location>
</feature>